<dbReference type="GO" id="GO:0003677">
    <property type="term" value="F:DNA binding"/>
    <property type="evidence" value="ECO:0007669"/>
    <property type="project" value="InterPro"/>
</dbReference>
<dbReference type="Proteomes" id="UP000054618">
    <property type="component" value="Unassembled WGS sequence"/>
</dbReference>
<dbReference type="InterPro" id="IPR000551">
    <property type="entry name" value="MerR-type_HTH_dom"/>
</dbReference>
<dbReference type="RefSeq" id="WP_058507030.1">
    <property type="nucleotide sequence ID" value="NZ_CAAAIK010000006.1"/>
</dbReference>
<organism evidence="2 3">
    <name type="scientific">Legionella quinlivanii</name>
    <dbReference type="NCBI Taxonomy" id="45073"/>
    <lineage>
        <taxon>Bacteria</taxon>
        <taxon>Pseudomonadati</taxon>
        <taxon>Pseudomonadota</taxon>
        <taxon>Gammaproteobacteria</taxon>
        <taxon>Legionellales</taxon>
        <taxon>Legionellaceae</taxon>
        <taxon>Legionella</taxon>
    </lineage>
</organism>
<sequence>MSDKKTGTMECEQLFSLSLQEISHSFGVTRETIIEIVQEGIVSVSRNESNEWRFDDEALRRIRTVIRLNQDLGVNLAGAGLVLDLLAEIEQLRALLYSQKL</sequence>
<dbReference type="EMBL" id="LNYS01000006">
    <property type="protein sequence ID" value="KTD52098.1"/>
    <property type="molecule type" value="Genomic_DNA"/>
</dbReference>
<evidence type="ECO:0000313" key="2">
    <source>
        <dbReference type="EMBL" id="KTD52098.1"/>
    </source>
</evidence>
<comment type="caution">
    <text evidence="2">The sequence shown here is derived from an EMBL/GenBank/DDBJ whole genome shotgun (WGS) entry which is preliminary data.</text>
</comment>
<dbReference type="PATRIC" id="fig|45073.5.peg.994"/>
<feature type="domain" description="HTH merR-type" evidence="1">
    <location>
        <begin position="17"/>
        <end position="86"/>
    </location>
</feature>
<protein>
    <submittedName>
        <fullName evidence="2">Putative chaperone-modulator protein CbpM</fullName>
    </submittedName>
</protein>
<name>A0A0W0Y615_9GAMM</name>
<accession>A0A0W0Y615</accession>
<dbReference type="OrthoDB" id="5651480at2"/>
<dbReference type="AlphaFoldDB" id="A0A0W0Y615"/>
<dbReference type="STRING" id="45073.Lqui_0942"/>
<gene>
    <name evidence="2" type="ORF">Lqui_0942</name>
</gene>
<proteinExistence type="predicted"/>
<dbReference type="Pfam" id="PF13591">
    <property type="entry name" value="MerR_2"/>
    <property type="match status" value="1"/>
</dbReference>
<keyword evidence="3" id="KW-1185">Reference proteome</keyword>
<evidence type="ECO:0000259" key="1">
    <source>
        <dbReference type="SMART" id="SM00422"/>
    </source>
</evidence>
<dbReference type="InterPro" id="IPR009061">
    <property type="entry name" value="DNA-bd_dom_put_sf"/>
</dbReference>
<dbReference type="SMART" id="SM00422">
    <property type="entry name" value="HTH_MERR"/>
    <property type="match status" value="1"/>
</dbReference>
<evidence type="ECO:0000313" key="3">
    <source>
        <dbReference type="Proteomes" id="UP000054618"/>
    </source>
</evidence>
<dbReference type="Gene3D" id="1.10.1660.10">
    <property type="match status" value="1"/>
</dbReference>
<dbReference type="SUPFAM" id="SSF46955">
    <property type="entry name" value="Putative DNA-binding domain"/>
    <property type="match status" value="1"/>
</dbReference>
<dbReference type="GO" id="GO:0006355">
    <property type="term" value="P:regulation of DNA-templated transcription"/>
    <property type="evidence" value="ECO:0007669"/>
    <property type="project" value="InterPro"/>
</dbReference>
<reference evidence="2 3" key="1">
    <citation type="submission" date="2015-11" db="EMBL/GenBank/DDBJ databases">
        <title>Genomic analysis of 38 Legionella species identifies large and diverse effector repertoires.</title>
        <authorList>
            <person name="Burstein D."/>
            <person name="Amaro F."/>
            <person name="Zusman T."/>
            <person name="Lifshitz Z."/>
            <person name="Cohen O."/>
            <person name="Gilbert J.A."/>
            <person name="Pupko T."/>
            <person name="Shuman H.A."/>
            <person name="Segal G."/>
        </authorList>
    </citation>
    <scope>NUCLEOTIDE SEQUENCE [LARGE SCALE GENOMIC DNA]</scope>
    <source>
        <strain evidence="2 3">CDC#1442-AUS-E</strain>
    </source>
</reference>